<dbReference type="Proteomes" id="UP000676917">
    <property type="component" value="Unassembled WGS sequence"/>
</dbReference>
<dbReference type="EMBL" id="BORP01000001">
    <property type="protein sequence ID" value="GIO26022.1"/>
    <property type="molecule type" value="Genomic_DNA"/>
</dbReference>
<dbReference type="AlphaFoldDB" id="A0A920C6T9"/>
<name>A0A920C6T9_9BACI</name>
<comment type="caution">
    <text evidence="1">The sequence shown here is derived from an EMBL/GenBank/DDBJ whole genome shotgun (WGS) entry which is preliminary data.</text>
</comment>
<reference evidence="1" key="1">
    <citation type="submission" date="2021-03" db="EMBL/GenBank/DDBJ databases">
        <title>Antimicrobial resistance genes in bacteria isolated from Japanese honey, and their potential for conferring macrolide and lincosamide resistance in the American foulbrood pathogen Paenibacillus larvae.</title>
        <authorList>
            <person name="Okamoto M."/>
            <person name="Kumagai M."/>
            <person name="Kanamori H."/>
            <person name="Takamatsu D."/>
        </authorList>
    </citation>
    <scope>NUCLEOTIDE SEQUENCE</scope>
    <source>
        <strain evidence="1">J43TS3</strain>
    </source>
</reference>
<protein>
    <recommendedName>
        <fullName evidence="3">Ribosomal protein L7/L12 C-terminal domain-containing protein</fullName>
    </recommendedName>
</protein>
<proteinExistence type="predicted"/>
<gene>
    <name evidence="1" type="ORF">J43TS3_06330</name>
</gene>
<accession>A0A920C6T9</accession>
<evidence type="ECO:0000313" key="1">
    <source>
        <dbReference type="EMBL" id="GIO26022.1"/>
    </source>
</evidence>
<evidence type="ECO:0000313" key="2">
    <source>
        <dbReference type="Proteomes" id="UP000676917"/>
    </source>
</evidence>
<sequence length="92" mass="10408">MEINCAELLILFIVLYLLNEVVKLNSRVKGLKYTLDKIYKQADVPNNALDNELKQLLNEGKDVKGVKRARETLGLSLIEAKQYVDALKMEGS</sequence>
<keyword evidence="2" id="KW-1185">Reference proteome</keyword>
<evidence type="ECO:0008006" key="3">
    <source>
        <dbReference type="Google" id="ProtNLM"/>
    </source>
</evidence>
<dbReference type="RefSeq" id="WP_212919517.1">
    <property type="nucleotide sequence ID" value="NZ_BORP01000001.1"/>
</dbReference>
<organism evidence="1 2">
    <name type="scientific">Ornithinibacillus bavariensis</name>
    <dbReference type="NCBI Taxonomy" id="545502"/>
    <lineage>
        <taxon>Bacteria</taxon>
        <taxon>Bacillati</taxon>
        <taxon>Bacillota</taxon>
        <taxon>Bacilli</taxon>
        <taxon>Bacillales</taxon>
        <taxon>Bacillaceae</taxon>
        <taxon>Ornithinibacillus</taxon>
    </lineage>
</organism>